<dbReference type="Pfam" id="PF05893">
    <property type="entry name" value="LuxC"/>
    <property type="match status" value="1"/>
</dbReference>
<dbReference type="InterPro" id="IPR008670">
    <property type="entry name" value="CoA_reduct_LuxC"/>
</dbReference>
<keyword evidence="1" id="KW-0521">NADP</keyword>
<feature type="non-terminal residue" evidence="2">
    <location>
        <position position="204"/>
    </location>
</feature>
<evidence type="ECO:0000256" key="1">
    <source>
        <dbReference type="ARBA" id="ARBA00022857"/>
    </source>
</evidence>
<dbReference type="GO" id="GO:0003995">
    <property type="term" value="F:acyl-CoA dehydrogenase activity"/>
    <property type="evidence" value="ECO:0007669"/>
    <property type="project" value="InterPro"/>
</dbReference>
<dbReference type="GO" id="GO:0008218">
    <property type="term" value="P:bioluminescence"/>
    <property type="evidence" value="ECO:0007669"/>
    <property type="project" value="InterPro"/>
</dbReference>
<dbReference type="AlphaFoldDB" id="A0A0F8YBT2"/>
<comment type="caution">
    <text evidence="2">The sequence shown here is derived from an EMBL/GenBank/DDBJ whole genome shotgun (WGS) entry which is preliminary data.</text>
</comment>
<organism evidence="2">
    <name type="scientific">marine sediment metagenome</name>
    <dbReference type="NCBI Taxonomy" id="412755"/>
    <lineage>
        <taxon>unclassified sequences</taxon>
        <taxon>metagenomes</taxon>
        <taxon>ecological metagenomes</taxon>
    </lineage>
</organism>
<reference evidence="2" key="1">
    <citation type="journal article" date="2015" name="Nature">
        <title>Complex archaea that bridge the gap between prokaryotes and eukaryotes.</title>
        <authorList>
            <person name="Spang A."/>
            <person name="Saw J.H."/>
            <person name="Jorgensen S.L."/>
            <person name="Zaremba-Niedzwiedzka K."/>
            <person name="Martijn J."/>
            <person name="Lind A.E."/>
            <person name="van Eijk R."/>
            <person name="Schleper C."/>
            <person name="Guy L."/>
            <person name="Ettema T.J."/>
        </authorList>
    </citation>
    <scope>NUCLEOTIDE SEQUENCE</scope>
</reference>
<protein>
    <submittedName>
        <fullName evidence="2">Uncharacterized protein</fullName>
    </submittedName>
</protein>
<name>A0A0F8YBT2_9ZZZZ</name>
<evidence type="ECO:0000313" key="2">
    <source>
        <dbReference type="EMBL" id="KKK51589.1"/>
    </source>
</evidence>
<gene>
    <name evidence="2" type="ORF">LCGC14_3113440</name>
</gene>
<sequence>MYPAIQSLDEKILTENGKDSVITLPLLVRGKEILEELVEYPVRYGKRTILTPDAKLLWPELVCSSNSLKDIHELPLSEIISFLVKVGYELNIDTNPYLQRAIELTKDASNLTEPIIRSSYYMLQEMFSIPSLTGMIRPVGYEYLDGWVKKQTAFGEASIKAVGVRTLHIPAGNVPAISALSILNGALTKGDTLIKLPSNDPVTG</sequence>
<dbReference type="EMBL" id="LAZR01067436">
    <property type="protein sequence ID" value="KKK51589.1"/>
    <property type="molecule type" value="Genomic_DNA"/>
</dbReference>
<proteinExistence type="predicted"/>
<accession>A0A0F8YBT2</accession>